<reference evidence="2 3" key="1">
    <citation type="journal article" date="2019" name="Int. J. Syst. Evol. Microbiol.">
        <title>The Global Catalogue of Microorganisms (GCM) 10K type strain sequencing project: providing services to taxonomists for standard genome sequencing and annotation.</title>
        <authorList>
            <consortium name="The Broad Institute Genomics Platform"/>
            <consortium name="The Broad Institute Genome Sequencing Center for Infectious Disease"/>
            <person name="Wu L."/>
            <person name="Ma J."/>
        </authorList>
    </citation>
    <scope>NUCLEOTIDE SEQUENCE [LARGE SCALE GENOMIC DNA]</scope>
    <source>
        <strain evidence="2 3">CGMCC 1.12543</strain>
    </source>
</reference>
<evidence type="ECO:0000313" key="2">
    <source>
        <dbReference type="EMBL" id="MFC5971405.1"/>
    </source>
</evidence>
<keyword evidence="3" id="KW-1185">Reference proteome</keyword>
<proteinExistence type="predicted"/>
<protein>
    <submittedName>
        <fullName evidence="2">Uncharacterized protein</fullName>
    </submittedName>
</protein>
<comment type="caution">
    <text evidence="2">The sequence shown here is derived from an EMBL/GenBank/DDBJ whole genome shotgun (WGS) entry which is preliminary data.</text>
</comment>
<feature type="region of interest" description="Disordered" evidence="1">
    <location>
        <begin position="1"/>
        <end position="66"/>
    </location>
</feature>
<gene>
    <name evidence="2" type="ORF">ACFPYI_08700</name>
</gene>
<dbReference type="AlphaFoldDB" id="A0ABD5RLM4"/>
<dbReference type="RefSeq" id="WP_247414302.1">
    <property type="nucleotide sequence ID" value="NZ_JALLGW010000001.1"/>
</dbReference>
<accession>A0ABD5RLM4</accession>
<dbReference type="Proteomes" id="UP001596099">
    <property type="component" value="Unassembled WGS sequence"/>
</dbReference>
<evidence type="ECO:0000256" key="1">
    <source>
        <dbReference type="SAM" id="MobiDB-lite"/>
    </source>
</evidence>
<evidence type="ECO:0000313" key="3">
    <source>
        <dbReference type="Proteomes" id="UP001596099"/>
    </source>
</evidence>
<name>A0ABD5RLM4_9EURY</name>
<sequence>MSGRDDTDDARLREDAPQLIGQAAGGSHIYYDEGGRTMFEGPSPEELRGDQRVNEQPVGSRGVGGIVDAINDREGWDWLSEFAKERVLGGEDGEEPSQSN</sequence>
<dbReference type="EMBL" id="JBHSQH010000001">
    <property type="protein sequence ID" value="MFC5971405.1"/>
    <property type="molecule type" value="Genomic_DNA"/>
</dbReference>
<organism evidence="2 3">
    <name type="scientific">Halomarina salina</name>
    <dbReference type="NCBI Taxonomy" id="1872699"/>
    <lineage>
        <taxon>Archaea</taxon>
        <taxon>Methanobacteriati</taxon>
        <taxon>Methanobacteriota</taxon>
        <taxon>Stenosarchaea group</taxon>
        <taxon>Halobacteria</taxon>
        <taxon>Halobacteriales</taxon>
        <taxon>Natronomonadaceae</taxon>
        <taxon>Halomarina</taxon>
    </lineage>
</organism>